<feature type="compositionally biased region" description="Polar residues" evidence="1">
    <location>
        <begin position="440"/>
        <end position="461"/>
    </location>
</feature>
<organism evidence="2 3">
    <name type="scientific">Ramalina farinacea</name>
    <dbReference type="NCBI Taxonomy" id="258253"/>
    <lineage>
        <taxon>Eukaryota</taxon>
        <taxon>Fungi</taxon>
        <taxon>Dikarya</taxon>
        <taxon>Ascomycota</taxon>
        <taxon>Pezizomycotina</taxon>
        <taxon>Lecanoromycetes</taxon>
        <taxon>OSLEUM clade</taxon>
        <taxon>Lecanoromycetidae</taxon>
        <taxon>Lecanorales</taxon>
        <taxon>Lecanorineae</taxon>
        <taxon>Ramalinaceae</taxon>
        <taxon>Ramalina</taxon>
    </lineage>
</organism>
<gene>
    <name evidence="2" type="ORF">OHK93_003387</name>
</gene>
<accession>A0AA43QTA3</accession>
<feature type="region of interest" description="Disordered" evidence="1">
    <location>
        <begin position="988"/>
        <end position="1553"/>
    </location>
</feature>
<reference evidence="2" key="1">
    <citation type="journal article" date="2023" name="Genome Biol. Evol.">
        <title>First Whole Genome Sequence and Flow Cytometry Genome Size Data for the Lichen-Forming Fungus Ramalina farinacea (Ascomycota).</title>
        <authorList>
            <person name="Llewellyn T."/>
            <person name="Mian S."/>
            <person name="Hill R."/>
            <person name="Leitch I.J."/>
            <person name="Gaya E."/>
        </authorList>
    </citation>
    <scope>NUCLEOTIDE SEQUENCE</scope>
    <source>
        <strain evidence="2">LIQ254RAFAR</strain>
    </source>
</reference>
<protein>
    <submittedName>
        <fullName evidence="2">Uncharacterized protein</fullName>
    </submittedName>
</protein>
<comment type="caution">
    <text evidence="2">The sequence shown here is derived from an EMBL/GenBank/DDBJ whole genome shotgun (WGS) entry which is preliminary data.</text>
</comment>
<evidence type="ECO:0000313" key="3">
    <source>
        <dbReference type="Proteomes" id="UP001161017"/>
    </source>
</evidence>
<feature type="compositionally biased region" description="Basic and acidic residues" evidence="1">
    <location>
        <begin position="813"/>
        <end position="823"/>
    </location>
</feature>
<feature type="region of interest" description="Disordered" evidence="1">
    <location>
        <begin position="64"/>
        <end position="963"/>
    </location>
</feature>
<feature type="compositionally biased region" description="Polar residues" evidence="1">
    <location>
        <begin position="226"/>
        <end position="248"/>
    </location>
</feature>
<feature type="compositionally biased region" description="Polar residues" evidence="1">
    <location>
        <begin position="1236"/>
        <end position="1253"/>
    </location>
</feature>
<feature type="compositionally biased region" description="Polar residues" evidence="1">
    <location>
        <begin position="1072"/>
        <end position="1082"/>
    </location>
</feature>
<sequence length="1569" mass="163702">MFRRKRSASNPVRFIIPIETLFQADVSKPRPGSTTPSAAAALAASQAFLANRASNANLSASAAAAALRSHTASPIPVGQVQTKRMQRRDSVTSVGSVPTRPGGLQRRGSGGSMTDRTFREPSPSRSERPASSHGPYPKYSDDVAPPVPLVPQRYASPSPLPRKQGTHPASLDSSPSNNPASPRASAGRNTRPARGHGSAPASKILTSEALDAEKAGQAQQAANQATNRSSVNFSRPMSPQNTPITASPNEGRVRSPPPEIETTGRLRPSPLESPAGSPQNPPAKTKMSLQSIKAEDAPLKPPIGIGRLTGEETSASPSQGSADRLAPRTVPEVAQNQTLGPLKAKKKKKKMTAPAGTLLDREQNEGFGNAYPSDTDSVLSDVSSTTDRSRKSSARSTGFLTKQPSIVREDREGEEKEEPLAYNAKFTPKNAKVGAIGTSMLANSSKAVSKQPQHAKSSSLPGKQHVKDAPSLEVPSSSRPTSLSPSRAAHFSAQPVCDSPDGTKHQPPARSVSPAKSALKHSPSRGQSPAISRSKGRKIGETSDTGSALSEDGERLSEKIRKTARVSFDDTSISVGQAADAVPSDSPVILSPQDQSKPKSWNSLSDNAMRSNPPEVEQSDEVIQPTPVLPHFGSVRTRKEQAEPALTTPIVASTEQGMPNPTERQTSSASSARAPVSQDATANEVEASTPIPPGPTGDIQQQGSSTLTKPASNYVFSRNQPSVEGQTLGTAVTAVQGQTKDTMPEAFNQSPHAREPTEVSGGLVPSISVLPATPGIESTNDQNGWLGMPGGFPGPGAAPSTKPEEGGQEIDAAAEKVAAHEDSPPTQNIDRPSTPVTPATVGIAEPEPPEAASQHEAGSPHVGEVAEALRTQIDSHSGEESADDGSIYSDAAEDQSENEGDGFGSINAIVESPASPDFSVPAKPPPTSPTPNSTEGLPQRAASTDQGSEDAEPPHGGDWDRAQAYWSGLSQARKQQLEHAALPGAVDERIIPDRTMRGNESVVKKKKKTKNAQPSVKPNDVATTAAGAQKPKSIASAGHAGTYEARPGSDAESSTKRSAKPPPPRSGPGGMKQSTNTQSAGSKDSLRGKARPTSAVPMIDYSRDPTIVTTGPATAGSGTQPKASLTPVNARQKRLAPKSKVTNNKSNDSDSDSSFKRVRASTTDTGRYQMKRTMRSQSTSKDASQYADRAGPLTSRTASPAVPGGRRPFSAVSPSGGMRTSMRSSLDAGKTKPKSLRNSIDSTTAGRTKSPSRFSFGLGSRPKIGEGKSAETNPSAQPSRFGDSSDEELPPMRSSRFADSSDDDEPDSLAPVRGIPRRIDEGDSTDLEDSSTENVGGPTSGKSNDTQPTSISARSALPEGHALASGSLRVAPGDEPATTGMGMGLQAKKAAEKDRKKRSFFGGLGSRRKDEASRTRQAASERSPQLSAPMGSLQEVAVPSPAATPSKKAAAASIGSPSTMGTSQPSSAQASPKPPKLQRRHTPKRLTSTGDVSLPSGNLAGQAKSAPVSRPRTSDGPGPTSPIHRPDAGGRRVTEQGARTVISKPTDGAVKAEKKRKFPMLRKAFGLHA</sequence>
<feature type="compositionally biased region" description="Basic and acidic residues" evidence="1">
    <location>
        <begin position="988"/>
        <end position="997"/>
    </location>
</feature>
<name>A0AA43QTA3_9LECA</name>
<feature type="compositionally biased region" description="Basic and acidic residues" evidence="1">
    <location>
        <begin position="952"/>
        <end position="961"/>
    </location>
</feature>
<feature type="compositionally biased region" description="Low complexity" evidence="1">
    <location>
        <begin position="168"/>
        <end position="186"/>
    </location>
</feature>
<dbReference type="Proteomes" id="UP001161017">
    <property type="component" value="Unassembled WGS sequence"/>
</dbReference>
<feature type="compositionally biased region" description="Polar residues" evidence="1">
    <location>
        <begin position="311"/>
        <end position="321"/>
    </location>
</feature>
<feature type="compositionally biased region" description="Polar residues" evidence="1">
    <location>
        <begin position="650"/>
        <end position="671"/>
    </location>
</feature>
<feature type="compositionally biased region" description="Polar residues" evidence="1">
    <location>
        <begin position="592"/>
        <end position="610"/>
    </location>
</feature>
<keyword evidence="3" id="KW-1185">Reference proteome</keyword>
<feature type="compositionally biased region" description="Low complexity" evidence="1">
    <location>
        <begin position="475"/>
        <end position="487"/>
    </location>
</feature>
<feature type="compositionally biased region" description="Low complexity" evidence="1">
    <location>
        <begin position="215"/>
        <end position="225"/>
    </location>
</feature>
<feature type="compositionally biased region" description="Low complexity" evidence="1">
    <location>
        <begin position="1436"/>
        <end position="1453"/>
    </location>
</feature>
<feature type="compositionally biased region" description="Polar residues" evidence="1">
    <location>
        <begin position="1340"/>
        <end position="1353"/>
    </location>
</feature>
<feature type="compositionally biased region" description="Polar residues" evidence="1">
    <location>
        <begin position="1107"/>
        <end position="1129"/>
    </location>
</feature>
<feature type="compositionally biased region" description="Basic and acidic residues" evidence="1">
    <location>
        <begin position="552"/>
        <end position="561"/>
    </location>
</feature>
<evidence type="ECO:0000256" key="1">
    <source>
        <dbReference type="SAM" id="MobiDB-lite"/>
    </source>
</evidence>
<feature type="compositionally biased region" description="Polar residues" evidence="1">
    <location>
        <begin position="1415"/>
        <end position="1426"/>
    </location>
</feature>
<feature type="compositionally biased region" description="Acidic residues" evidence="1">
    <location>
        <begin position="891"/>
        <end position="900"/>
    </location>
</feature>
<feature type="compositionally biased region" description="Acidic residues" evidence="1">
    <location>
        <begin position="1322"/>
        <end position="1331"/>
    </location>
</feature>
<feature type="compositionally biased region" description="Polar residues" evidence="1">
    <location>
        <begin position="824"/>
        <end position="837"/>
    </location>
</feature>
<feature type="compositionally biased region" description="Basic and acidic residues" evidence="1">
    <location>
        <begin position="1524"/>
        <end position="1534"/>
    </location>
</feature>
<evidence type="ECO:0000313" key="2">
    <source>
        <dbReference type="EMBL" id="MDI1492175.1"/>
    </source>
</evidence>
<dbReference type="EMBL" id="JAPUFD010000018">
    <property type="protein sequence ID" value="MDI1492175.1"/>
    <property type="molecule type" value="Genomic_DNA"/>
</dbReference>
<feature type="compositionally biased region" description="Low complexity" evidence="1">
    <location>
        <begin position="373"/>
        <end position="386"/>
    </location>
</feature>
<feature type="compositionally biased region" description="Polar residues" evidence="1">
    <location>
        <begin position="698"/>
        <end position="751"/>
    </location>
</feature>
<proteinExistence type="predicted"/>